<dbReference type="SUPFAM" id="SSF53067">
    <property type="entry name" value="Actin-like ATPase domain"/>
    <property type="match status" value="1"/>
</dbReference>
<evidence type="ECO:0000259" key="1">
    <source>
        <dbReference type="Pfam" id="PF01869"/>
    </source>
</evidence>
<name>A0ABY8BVZ9_9MICO</name>
<evidence type="ECO:0000313" key="3">
    <source>
        <dbReference type="Proteomes" id="UP001214553"/>
    </source>
</evidence>
<dbReference type="Gene3D" id="3.30.420.40">
    <property type="match status" value="1"/>
</dbReference>
<accession>A0ABY8BVZ9</accession>
<dbReference type="Proteomes" id="UP001214553">
    <property type="component" value="Chromosome"/>
</dbReference>
<organism evidence="2 3">
    <name type="scientific">Microbacterium horticulturae</name>
    <dbReference type="NCBI Taxonomy" id="3028316"/>
    <lineage>
        <taxon>Bacteria</taxon>
        <taxon>Bacillati</taxon>
        <taxon>Actinomycetota</taxon>
        <taxon>Actinomycetes</taxon>
        <taxon>Micrococcales</taxon>
        <taxon>Microbacteriaceae</taxon>
        <taxon>Microbacterium</taxon>
    </lineage>
</organism>
<protein>
    <submittedName>
        <fullName evidence="2">BadF/BadG/BcrA/BcrD ATPase family protein</fullName>
    </submittedName>
</protein>
<dbReference type="InterPro" id="IPR043129">
    <property type="entry name" value="ATPase_NBD"/>
</dbReference>
<feature type="domain" description="ATPase BadF/BadG/BcrA/BcrD type" evidence="1">
    <location>
        <begin position="40"/>
        <end position="268"/>
    </location>
</feature>
<dbReference type="InterPro" id="IPR052519">
    <property type="entry name" value="Euk-type_GlcNAc_Kinase"/>
</dbReference>
<reference evidence="2 3" key="1">
    <citation type="submission" date="2023-03" db="EMBL/GenBank/DDBJ databases">
        <title>Genome sequence of Microbacterium sp. KACC 23027.</title>
        <authorList>
            <person name="Kim S."/>
            <person name="Heo J."/>
            <person name="Kwon S.-W."/>
        </authorList>
    </citation>
    <scope>NUCLEOTIDE SEQUENCE [LARGE SCALE GENOMIC DNA]</scope>
    <source>
        <strain evidence="2 3">KACC 23027</strain>
    </source>
</reference>
<sequence length="312" mass="31988">MSAGTVIALDAGQTGVKAHVTAHGVVRDQTLPGVRTDRPLVPQIAEIARALTPDDEPLVALAAGVSGLTQLEADASPLQRALGGHARVVLAHDSVTAYLGALGERRGAVVASGTGVVTLAVGRTKVSRVDGWGNIMGDAGSAYWIGREGLDAAMRAFDGRSTPTVLTDLLREQWPDPSQAYTQLQADPDRVRLVAGFAEAVTDAAADDTVAARICLAAARELAHSATAALGNVAEPGDDAVRAVSAIGGVFRSALILRRFTELVGEARPAIELCAPAGDGRDGAVALLGLGRGHPLYAHVSVAETPVAERTA</sequence>
<dbReference type="RefSeq" id="WP_275277375.1">
    <property type="nucleotide sequence ID" value="NZ_CP119108.1"/>
</dbReference>
<gene>
    <name evidence="2" type="ORF">PU630_12410</name>
</gene>
<dbReference type="EMBL" id="CP119108">
    <property type="protein sequence ID" value="WEG08037.1"/>
    <property type="molecule type" value="Genomic_DNA"/>
</dbReference>
<proteinExistence type="predicted"/>
<keyword evidence="3" id="KW-1185">Reference proteome</keyword>
<dbReference type="PANTHER" id="PTHR43190:SF3">
    <property type="entry name" value="N-ACETYL-D-GLUCOSAMINE KINASE"/>
    <property type="match status" value="1"/>
</dbReference>
<dbReference type="PANTHER" id="PTHR43190">
    <property type="entry name" value="N-ACETYL-D-GLUCOSAMINE KINASE"/>
    <property type="match status" value="1"/>
</dbReference>
<dbReference type="InterPro" id="IPR002731">
    <property type="entry name" value="ATPase_BadF"/>
</dbReference>
<evidence type="ECO:0000313" key="2">
    <source>
        <dbReference type="EMBL" id="WEG08037.1"/>
    </source>
</evidence>
<dbReference type="Pfam" id="PF01869">
    <property type="entry name" value="BcrAD_BadFG"/>
    <property type="match status" value="1"/>
</dbReference>